<gene>
    <name evidence="1" type="ORF">CDL15_Pgr017587</name>
</gene>
<evidence type="ECO:0000313" key="2">
    <source>
        <dbReference type="Proteomes" id="UP000197138"/>
    </source>
</evidence>
<reference evidence="2" key="1">
    <citation type="journal article" date="2017" name="Plant J.">
        <title>The pomegranate (Punica granatum L.) genome and the genomics of punicalagin biosynthesis.</title>
        <authorList>
            <person name="Qin G."/>
            <person name="Xu C."/>
            <person name="Ming R."/>
            <person name="Tang H."/>
            <person name="Guyot R."/>
            <person name="Kramer E.M."/>
            <person name="Hu Y."/>
            <person name="Yi X."/>
            <person name="Qi Y."/>
            <person name="Xu X."/>
            <person name="Gao Z."/>
            <person name="Pan H."/>
            <person name="Jian J."/>
            <person name="Tian Y."/>
            <person name="Yue Z."/>
            <person name="Xu Y."/>
        </authorList>
    </citation>
    <scope>NUCLEOTIDE SEQUENCE [LARGE SCALE GENOMIC DNA]</scope>
    <source>
        <strain evidence="2">cv. Dabenzi</strain>
    </source>
</reference>
<accession>A0A218W683</accession>
<sequence>MACSERNLVLTQNQERKPVREYRDPRKNVKGKGGCARGAEVGSNWPWEELWLGGLSSSLEAEPWAPLSLGKSQGKLSVFCALGGTINSSALAEDQEPETSQESAIKALSVFPDCFDVSGDHCVLRLLETSPDGWPRDV</sequence>
<name>A0A218W683_PUNGR</name>
<proteinExistence type="predicted"/>
<protein>
    <submittedName>
        <fullName evidence="1">Uncharacterized protein</fullName>
    </submittedName>
</protein>
<organism evidence="1 2">
    <name type="scientific">Punica granatum</name>
    <name type="common">Pomegranate</name>
    <dbReference type="NCBI Taxonomy" id="22663"/>
    <lineage>
        <taxon>Eukaryota</taxon>
        <taxon>Viridiplantae</taxon>
        <taxon>Streptophyta</taxon>
        <taxon>Embryophyta</taxon>
        <taxon>Tracheophyta</taxon>
        <taxon>Spermatophyta</taxon>
        <taxon>Magnoliopsida</taxon>
        <taxon>eudicotyledons</taxon>
        <taxon>Gunneridae</taxon>
        <taxon>Pentapetalae</taxon>
        <taxon>rosids</taxon>
        <taxon>malvids</taxon>
        <taxon>Myrtales</taxon>
        <taxon>Lythraceae</taxon>
        <taxon>Punica</taxon>
    </lineage>
</organism>
<dbReference type="AlphaFoldDB" id="A0A218W683"/>
<comment type="caution">
    <text evidence="1">The sequence shown here is derived from an EMBL/GenBank/DDBJ whole genome shotgun (WGS) entry which is preliminary data.</text>
</comment>
<dbReference type="EMBL" id="MTKT01005369">
    <property type="protein sequence ID" value="OWM68019.1"/>
    <property type="molecule type" value="Genomic_DNA"/>
</dbReference>
<dbReference type="Proteomes" id="UP000197138">
    <property type="component" value="Unassembled WGS sequence"/>
</dbReference>
<evidence type="ECO:0000313" key="1">
    <source>
        <dbReference type="EMBL" id="OWM68019.1"/>
    </source>
</evidence>